<evidence type="ECO:0000313" key="9">
    <source>
        <dbReference type="EMBL" id="SMD11758.1"/>
    </source>
</evidence>
<evidence type="ECO:0000256" key="1">
    <source>
        <dbReference type="ARBA" id="ARBA00004442"/>
    </source>
</evidence>
<dbReference type="GO" id="GO:0009279">
    <property type="term" value="C:cell outer membrane"/>
    <property type="evidence" value="ECO:0007669"/>
    <property type="project" value="UniProtKB-SubCell"/>
</dbReference>
<feature type="domain" description="RagB/SusD" evidence="7">
    <location>
        <begin position="258"/>
        <end position="561"/>
    </location>
</feature>
<name>A0A1W2ERL5_9SPHI</name>
<feature type="region of interest" description="Disordered" evidence="6">
    <location>
        <begin position="275"/>
        <end position="295"/>
    </location>
</feature>
<dbReference type="CDD" id="cd08977">
    <property type="entry name" value="SusD"/>
    <property type="match status" value="1"/>
</dbReference>
<evidence type="ECO:0000256" key="5">
    <source>
        <dbReference type="ARBA" id="ARBA00023237"/>
    </source>
</evidence>
<dbReference type="SUPFAM" id="SSF48452">
    <property type="entry name" value="TPR-like"/>
    <property type="match status" value="1"/>
</dbReference>
<dbReference type="InterPro" id="IPR011990">
    <property type="entry name" value="TPR-like_helical_dom_sf"/>
</dbReference>
<dbReference type="OrthoDB" id="5694214at2"/>
<comment type="subcellular location">
    <subcellularLocation>
        <location evidence="1">Cell outer membrane</location>
    </subcellularLocation>
</comment>
<dbReference type="PROSITE" id="PS51257">
    <property type="entry name" value="PROKAR_LIPOPROTEIN"/>
    <property type="match status" value="1"/>
</dbReference>
<keyword evidence="10" id="KW-1185">Reference proteome</keyword>
<protein>
    <submittedName>
        <fullName evidence="9">Starch-binding associating with outer membrane</fullName>
    </submittedName>
</protein>
<dbReference type="InterPro" id="IPR033985">
    <property type="entry name" value="SusD-like_N"/>
</dbReference>
<dbReference type="Proteomes" id="UP000192678">
    <property type="component" value="Unassembled WGS sequence"/>
</dbReference>
<dbReference type="Gene3D" id="1.25.40.390">
    <property type="match status" value="1"/>
</dbReference>
<evidence type="ECO:0000259" key="7">
    <source>
        <dbReference type="Pfam" id="PF07980"/>
    </source>
</evidence>
<evidence type="ECO:0000256" key="4">
    <source>
        <dbReference type="ARBA" id="ARBA00023136"/>
    </source>
</evidence>
<comment type="similarity">
    <text evidence="2">Belongs to the SusD family.</text>
</comment>
<accession>A0A1W2ERL5</accession>
<evidence type="ECO:0000256" key="3">
    <source>
        <dbReference type="ARBA" id="ARBA00022729"/>
    </source>
</evidence>
<keyword evidence="3" id="KW-0732">Signal</keyword>
<evidence type="ECO:0000313" key="10">
    <source>
        <dbReference type="Proteomes" id="UP000192678"/>
    </source>
</evidence>
<evidence type="ECO:0000256" key="2">
    <source>
        <dbReference type="ARBA" id="ARBA00006275"/>
    </source>
</evidence>
<reference evidence="9 10" key="1">
    <citation type="submission" date="2017-04" db="EMBL/GenBank/DDBJ databases">
        <authorList>
            <person name="Afonso C.L."/>
            <person name="Miller P.J."/>
            <person name="Scott M.A."/>
            <person name="Spackman E."/>
            <person name="Goraichik I."/>
            <person name="Dimitrov K.M."/>
            <person name="Suarez D.L."/>
            <person name="Swayne D.E."/>
        </authorList>
    </citation>
    <scope>NUCLEOTIDE SEQUENCE [LARGE SCALE GENOMIC DNA]</scope>
    <source>
        <strain evidence="9 10">DSM 19625</strain>
    </source>
</reference>
<dbReference type="RefSeq" id="WP_084291368.1">
    <property type="nucleotide sequence ID" value="NZ_FWYB01000014.1"/>
</dbReference>
<dbReference type="AlphaFoldDB" id="A0A1W2ERL5"/>
<dbReference type="STRING" id="475255.SAMN04488101_11477"/>
<gene>
    <name evidence="9" type="ORF">SAMN04488101_11477</name>
</gene>
<dbReference type="Pfam" id="PF14322">
    <property type="entry name" value="SusD-like_3"/>
    <property type="match status" value="1"/>
</dbReference>
<dbReference type="EMBL" id="FWYB01000014">
    <property type="protein sequence ID" value="SMD11758.1"/>
    <property type="molecule type" value="Genomic_DNA"/>
</dbReference>
<keyword evidence="4" id="KW-0472">Membrane</keyword>
<evidence type="ECO:0000256" key="6">
    <source>
        <dbReference type="SAM" id="MobiDB-lite"/>
    </source>
</evidence>
<dbReference type="Pfam" id="PF07980">
    <property type="entry name" value="SusD_RagB"/>
    <property type="match status" value="1"/>
</dbReference>
<keyword evidence="5" id="KW-0998">Cell outer membrane</keyword>
<evidence type="ECO:0000259" key="8">
    <source>
        <dbReference type="Pfam" id="PF14322"/>
    </source>
</evidence>
<sequence>MKKISYTVCFLAFLISLLGCKRILDIENVSAFDPNKVWNDAQLAQAYLNNIYPNVFGGWPVNNGGNADELFGNLGVDAVTPNNTTFKRWPYATVRNINVLLSEIDKGGISATAKDPIKGQAYFMRAFLYFNTVIYHGGVPIIDKPQNINDDLMVKRNSTKECFDFIESDLQKASVLLPDRFTGDHRGKIDKATVIAFLGRVLLYKASPQFHPANPYGNTDWIRAYEANQQAKDQLTALGYDLNQDYAGIWDKNNKGNKEAIFSIVYKKPNKINGRQEDNCRPLSESKNSTGGDQPIWEMIQTYPMKDGFEPGFSPTYTYNLQTYWTNRDPRFYASVIYNGATYELSGKTGRKQYTAAGIAHQDDMFGPGQNYPRTGFYPLKGMDPALAQTNVTNNETDWIELRYAEVLLNFAEAANETGKTNEALDMLLRLRKRAGIEPGANNLYGIGAGLSKDDMRKAIYRERRIEFIFEGKRFDDLRRTRRLNETDGMRKNGLLATLKDGRNPTDGGAYLLKPEDFTYKILPLLGNGTNVMSTPNAYYFFPINKIEIDKNPNLIQNVGWDGGTFNPTLEY</sequence>
<feature type="domain" description="SusD-like N-terminal" evidence="8">
    <location>
        <begin position="82"/>
        <end position="203"/>
    </location>
</feature>
<dbReference type="InterPro" id="IPR012944">
    <property type="entry name" value="SusD_RagB_dom"/>
</dbReference>
<proteinExistence type="inferred from homology"/>
<organism evidence="9 10">
    <name type="scientific">Pedobacter nyackensis</name>
    <dbReference type="NCBI Taxonomy" id="475255"/>
    <lineage>
        <taxon>Bacteria</taxon>
        <taxon>Pseudomonadati</taxon>
        <taxon>Bacteroidota</taxon>
        <taxon>Sphingobacteriia</taxon>
        <taxon>Sphingobacteriales</taxon>
        <taxon>Sphingobacteriaceae</taxon>
        <taxon>Pedobacter</taxon>
    </lineage>
</organism>